<keyword evidence="3" id="KW-1185">Reference proteome</keyword>
<dbReference type="Proteomes" id="UP000011602">
    <property type="component" value="Unassembled WGS sequence"/>
</dbReference>
<evidence type="ECO:0000256" key="1">
    <source>
        <dbReference type="SAM" id="MobiDB-lite"/>
    </source>
</evidence>
<accession>L9WX55</accession>
<evidence type="ECO:0000313" key="3">
    <source>
        <dbReference type="Proteomes" id="UP000011602"/>
    </source>
</evidence>
<evidence type="ECO:0000313" key="2">
    <source>
        <dbReference type="EMBL" id="ELY54030.1"/>
    </source>
</evidence>
<feature type="compositionally biased region" description="Acidic residues" evidence="1">
    <location>
        <begin position="202"/>
        <end position="216"/>
    </location>
</feature>
<gene>
    <name evidence="2" type="ORF">C493_13308</name>
</gene>
<dbReference type="EMBL" id="AOHZ01000061">
    <property type="protein sequence ID" value="ELY54030.1"/>
    <property type="molecule type" value="Genomic_DNA"/>
</dbReference>
<protein>
    <submittedName>
        <fullName evidence="2">Uncharacterized protein</fullName>
    </submittedName>
</protein>
<dbReference type="PROSITE" id="PS51318">
    <property type="entry name" value="TAT"/>
    <property type="match status" value="1"/>
</dbReference>
<feature type="region of interest" description="Disordered" evidence="1">
    <location>
        <begin position="32"/>
        <end position="101"/>
    </location>
</feature>
<feature type="compositionally biased region" description="Acidic residues" evidence="1">
    <location>
        <begin position="35"/>
        <end position="54"/>
    </location>
</feature>
<dbReference type="AlphaFoldDB" id="L9WX55"/>
<dbReference type="PROSITE" id="PS51257">
    <property type="entry name" value="PROKAR_LIPOPROTEIN"/>
    <property type="match status" value="1"/>
</dbReference>
<comment type="caution">
    <text evidence="2">The sequence shown here is derived from an EMBL/GenBank/DDBJ whole genome shotgun (WGS) entry which is preliminary data.</text>
</comment>
<dbReference type="eggNOG" id="arCOG02920">
    <property type="taxonomic scope" value="Archaea"/>
</dbReference>
<sequence>MRLEAARTRMDWTRRRLLASGGTVAVAAVAGCLDDGGDGADADGSDDTDADDGGGADAGDNGGETDVNGGDDGGENDDGATDATDVDAALENADIEDYTGRDEVEITVDPEDGFEPEAVEIETDTVVRWNWTGTSTEVYPLDIPDECVWDEEVDAESAVENSSGDDADRLFWADGAYLYGSRNADDGAFTGVLLVTERGQEDNENGEDDTDADESA</sequence>
<dbReference type="InterPro" id="IPR006311">
    <property type="entry name" value="TAT_signal"/>
</dbReference>
<reference evidence="2 3" key="1">
    <citation type="journal article" date="2014" name="PLoS Genet.">
        <title>Phylogenetically driven sequencing of extremely halophilic archaea reveals strategies for static and dynamic osmo-response.</title>
        <authorList>
            <person name="Becker E.A."/>
            <person name="Seitzer P.M."/>
            <person name="Tritt A."/>
            <person name="Larsen D."/>
            <person name="Krusor M."/>
            <person name="Yao A.I."/>
            <person name="Wu D."/>
            <person name="Madern D."/>
            <person name="Eisen J.A."/>
            <person name="Darling A.E."/>
            <person name="Facciotti M.T."/>
        </authorList>
    </citation>
    <scope>NUCLEOTIDE SEQUENCE [LARGE SCALE GENOMIC DNA]</scope>
    <source>
        <strain evidence="2 3">JCM 12255</strain>
    </source>
</reference>
<organism evidence="2 3">
    <name type="scientific">Natronolimnohabitans innermongolicus JCM 12255</name>
    <dbReference type="NCBI Taxonomy" id="1227499"/>
    <lineage>
        <taxon>Archaea</taxon>
        <taxon>Methanobacteriati</taxon>
        <taxon>Methanobacteriota</taxon>
        <taxon>Stenosarchaea group</taxon>
        <taxon>Halobacteria</taxon>
        <taxon>Halobacteriales</taxon>
        <taxon>Natrialbaceae</taxon>
        <taxon>Natronolimnohabitans</taxon>
    </lineage>
</organism>
<dbReference type="STRING" id="1227499.C493_13308"/>
<proteinExistence type="predicted"/>
<name>L9WX55_9EURY</name>
<feature type="region of interest" description="Disordered" evidence="1">
    <location>
        <begin position="196"/>
        <end position="216"/>
    </location>
</feature>